<proteinExistence type="predicted"/>
<reference evidence="2 3" key="1">
    <citation type="submission" date="2019-08" db="EMBL/GenBank/DDBJ databases">
        <title>Genone of Arthrobacter echini P9.</title>
        <authorList>
            <person name="Bowman J.P."/>
        </authorList>
    </citation>
    <scope>NUCLEOTIDE SEQUENCE [LARGE SCALE GENOMIC DNA]</scope>
    <source>
        <strain evidence="2 3">P9</strain>
    </source>
</reference>
<name>A0A5D0XUK5_9MICC</name>
<keyword evidence="3" id="KW-1185">Reference proteome</keyword>
<dbReference type="RefSeq" id="WP_148599804.1">
    <property type="nucleotide sequence ID" value="NZ_VSLD01000001.1"/>
</dbReference>
<evidence type="ECO:0000313" key="2">
    <source>
        <dbReference type="EMBL" id="TYD00503.1"/>
    </source>
</evidence>
<organism evidence="2 3">
    <name type="scientific">Arthrobacter echini</name>
    <dbReference type="NCBI Taxonomy" id="1529066"/>
    <lineage>
        <taxon>Bacteria</taxon>
        <taxon>Bacillati</taxon>
        <taxon>Actinomycetota</taxon>
        <taxon>Actinomycetes</taxon>
        <taxon>Micrococcales</taxon>
        <taxon>Micrococcaceae</taxon>
        <taxon>Arthrobacter</taxon>
    </lineage>
</organism>
<dbReference type="AlphaFoldDB" id="A0A5D0XUK5"/>
<keyword evidence="1" id="KW-0732">Signal</keyword>
<evidence type="ECO:0000256" key="1">
    <source>
        <dbReference type="SAM" id="SignalP"/>
    </source>
</evidence>
<accession>A0A5D0XUK5</accession>
<protein>
    <submittedName>
        <fullName evidence="2">Uncharacterized protein</fullName>
    </submittedName>
</protein>
<comment type="caution">
    <text evidence="2">The sequence shown here is derived from an EMBL/GenBank/DDBJ whole genome shotgun (WGS) entry which is preliminary data.</text>
</comment>
<dbReference type="OrthoDB" id="4950659at2"/>
<dbReference type="Proteomes" id="UP000323410">
    <property type="component" value="Unassembled WGS sequence"/>
</dbReference>
<evidence type="ECO:0000313" key="3">
    <source>
        <dbReference type="Proteomes" id="UP000323410"/>
    </source>
</evidence>
<dbReference type="EMBL" id="VSLD01000001">
    <property type="protein sequence ID" value="TYD00503.1"/>
    <property type="molecule type" value="Genomic_DNA"/>
</dbReference>
<gene>
    <name evidence="2" type="ORF">FQ377_03425</name>
</gene>
<feature type="signal peptide" evidence="1">
    <location>
        <begin position="1"/>
        <end position="38"/>
    </location>
</feature>
<feature type="chain" id="PRO_5022688838" evidence="1">
    <location>
        <begin position="39"/>
        <end position="148"/>
    </location>
</feature>
<sequence length="148" mass="15481">MSRHHAGGTTRLPRRLRFLAKLLLVVVVVTWAPTVAQAAFSTTEAAVVSVGTYDVPAPTGVDASPKCATSSPRSATVTIRNFTAVQRATGYTVTLTGPSGRVQSAALDAKTRTTTISVSSSTNGKYLLSLQAKVGAWTGDTVTYTFTC</sequence>